<sequence length="638" mass="71390">MFDAVRATTKETDRLFANSSYTWSTYAISTDGTGRLPSDSVNLLGMLGHVPAYVDFRKEPVPSRVKLEPMEYDDIRELWVPGSSAWRTTNGQCDLQEKIISQRLLLGISSPATLSFTAADDRFKNWPGVENIDQPVRGNCIAILTLAWCYILSAKWVEMQPPSHLNRDPEPAGLERPAYLDDTARFGVGDTAARSDFVHVDLGGISDDAARWWAAILAPETGWEAAIVCSGKKYLSPWSIRIRARESFVLSRTEATSQERVPKSFRNAQQIPPSYTMALQYLSEFCSHHGVSGQCFAALATALLIPFQGRLRQLHLPRPNIEPTFGVPPSSTSFDDNLQQQAQLLPFYMSISCNTQGIRPLLHGPFYEPSLSCNLVGAWLDGALETIDSIIQLRDYSKLATVMCRRQPRIAPLWLGAIILGIENQFLQPVRAGMFAIDLNSAAWTNTSHSFTGPRQHIPSSSHGSEISRADECRLLYIAQPDHSRIPVCPWEPFGYTDLQDVDIEVREHAHCAGKHCLQYESWAWDLRDGSKSAPDRGFIPNDGLIDTNETACDLLVNPHVQHRSSASESQAEIATRSIFSWLRLNGYPLREREIWMHPWLNIDDSDDEESDDPAESTDADSERRSTIEKWVSNAAGK</sequence>
<dbReference type="HOGENOM" id="CLU_013935_2_0_1"/>
<dbReference type="OrthoDB" id="3549294at2759"/>
<dbReference type="STRING" id="348802.A0A0D2FES9"/>
<dbReference type="Proteomes" id="UP000054342">
    <property type="component" value="Unassembled WGS sequence"/>
</dbReference>
<dbReference type="GeneID" id="25325028"/>
<gene>
    <name evidence="2" type="ORF">PV05_03120</name>
</gene>
<proteinExistence type="predicted"/>
<name>A0A0D2FES9_9EURO</name>
<feature type="region of interest" description="Disordered" evidence="1">
    <location>
        <begin position="604"/>
        <end position="638"/>
    </location>
</feature>
<protein>
    <submittedName>
        <fullName evidence="2">Uncharacterized protein</fullName>
    </submittedName>
</protein>
<dbReference type="RefSeq" id="XP_013319203.1">
    <property type="nucleotide sequence ID" value="XM_013463749.1"/>
</dbReference>
<keyword evidence="3" id="KW-1185">Reference proteome</keyword>
<reference evidence="2 3" key="1">
    <citation type="submission" date="2015-01" db="EMBL/GenBank/DDBJ databases">
        <title>The Genome Sequence of Exophiala xenobiotica CBS118157.</title>
        <authorList>
            <consortium name="The Broad Institute Genomics Platform"/>
            <person name="Cuomo C."/>
            <person name="de Hoog S."/>
            <person name="Gorbushina A."/>
            <person name="Stielow B."/>
            <person name="Teixiera M."/>
            <person name="Abouelleil A."/>
            <person name="Chapman S.B."/>
            <person name="Priest M."/>
            <person name="Young S.K."/>
            <person name="Wortman J."/>
            <person name="Nusbaum C."/>
            <person name="Birren B."/>
        </authorList>
    </citation>
    <scope>NUCLEOTIDE SEQUENCE [LARGE SCALE GENOMIC DNA]</scope>
    <source>
        <strain evidence="2 3">CBS 118157</strain>
    </source>
</reference>
<organism evidence="2 3">
    <name type="scientific">Exophiala xenobiotica</name>
    <dbReference type="NCBI Taxonomy" id="348802"/>
    <lineage>
        <taxon>Eukaryota</taxon>
        <taxon>Fungi</taxon>
        <taxon>Dikarya</taxon>
        <taxon>Ascomycota</taxon>
        <taxon>Pezizomycotina</taxon>
        <taxon>Eurotiomycetes</taxon>
        <taxon>Chaetothyriomycetidae</taxon>
        <taxon>Chaetothyriales</taxon>
        <taxon>Herpotrichiellaceae</taxon>
        <taxon>Exophiala</taxon>
    </lineage>
</organism>
<dbReference type="EMBL" id="KN847318">
    <property type="protein sequence ID" value="KIW58619.1"/>
    <property type="molecule type" value="Genomic_DNA"/>
</dbReference>
<evidence type="ECO:0000256" key="1">
    <source>
        <dbReference type="SAM" id="MobiDB-lite"/>
    </source>
</evidence>
<evidence type="ECO:0000313" key="2">
    <source>
        <dbReference type="EMBL" id="KIW58619.1"/>
    </source>
</evidence>
<feature type="compositionally biased region" description="Acidic residues" evidence="1">
    <location>
        <begin position="604"/>
        <end position="620"/>
    </location>
</feature>
<accession>A0A0D2FES9</accession>
<evidence type="ECO:0000313" key="3">
    <source>
        <dbReference type="Proteomes" id="UP000054342"/>
    </source>
</evidence>
<dbReference type="AlphaFoldDB" id="A0A0D2FES9"/>